<keyword evidence="4" id="KW-1185">Reference proteome</keyword>
<sequence length="615" mass="65326">MKSFCAATAAVLLSAGSALAQSIAEINGDRFLGTYTGQVVNITGLITATSSAGFYLRSQQPDKDARTSESIYVFGSNLAGGPFAAGDVVSLSGTVAEYKSSKDYLALAEITKPRDIKIASRGNPVQALQIGKDVPPPPTQAFNALDQGGILGVPNNVSLVSTSNLELQPTKFGMDYWESLLGELVTIKNPRTIAKPNQYGDTWVVGEWPVTGLNKRTGLTMTDGDSNPEAVLIGSPLDGTKNSPDGKLGNKLDDITGVVSQAFGFYRILPTTALKVVEEPSPVLPAPEKFLLKGSCFGMTIGSYNIENFWPGSDNIQGRAEHIARYLDAPDLVFLQEVQDGSGPTSDGTVSGQASLDALIAAIAEITGWSYKSVEIAPEDGKDGGQPGGNIRVAYLYNPKVIELKNYAGPGSATDAGKVIRSGLLGLPKLNFNPVRIDPANAAWNASRKPLVAHWRFVSPLCALGEIFTVNVHWASKGGSSSIHGDARPPVNGGVDQRAAQAEVTGSFIAQILKANPLASIVAAGDFNEFAFAEPLQKFTQISGLKDLDEAAKIPATERYTYLFDNNCQQLDHMYVSPKLALAAPAFKHVHVNSWLSYDDAVSDHDPSVARLSLL</sequence>
<dbReference type="OrthoDB" id="47488at2759"/>
<feature type="domain" description="Endonuclease/exonuclease/phosphatase" evidence="2">
    <location>
        <begin position="303"/>
        <end position="605"/>
    </location>
</feature>
<dbReference type="Pfam" id="PF03372">
    <property type="entry name" value="Exo_endo_phos"/>
    <property type="match status" value="1"/>
</dbReference>
<dbReference type="Gene3D" id="3.60.10.10">
    <property type="entry name" value="Endonuclease/exonuclease/phosphatase"/>
    <property type="match status" value="1"/>
</dbReference>
<gene>
    <name evidence="3" type="ORF">B0I36DRAFT_335971</name>
</gene>
<accession>A0A9P8XXS4</accession>
<dbReference type="GeneID" id="70185097"/>
<keyword evidence="3" id="KW-0540">Nuclease</keyword>
<name>A0A9P8XXS4_9PEZI</name>
<dbReference type="EMBL" id="JAGTJQ010000011">
    <property type="protein sequence ID" value="KAH7018447.1"/>
    <property type="molecule type" value="Genomic_DNA"/>
</dbReference>
<dbReference type="InterPro" id="IPR036691">
    <property type="entry name" value="Endo/exonu/phosph_ase_sf"/>
</dbReference>
<dbReference type="PANTHER" id="PTHR42834">
    <property type="entry name" value="ENDONUCLEASE/EXONUCLEASE/PHOSPHATASE FAMILY PROTEIN (AFU_ORTHOLOGUE AFUA_3G09210)"/>
    <property type="match status" value="1"/>
</dbReference>
<keyword evidence="3" id="KW-0255">Endonuclease</keyword>
<evidence type="ECO:0000256" key="1">
    <source>
        <dbReference type="SAM" id="SignalP"/>
    </source>
</evidence>
<keyword evidence="1" id="KW-0732">Signal</keyword>
<dbReference type="InterPro" id="IPR005135">
    <property type="entry name" value="Endo/exonuclease/phosphatase"/>
</dbReference>
<feature type="signal peptide" evidence="1">
    <location>
        <begin position="1"/>
        <end position="20"/>
    </location>
</feature>
<dbReference type="SUPFAM" id="SSF56219">
    <property type="entry name" value="DNase I-like"/>
    <property type="match status" value="1"/>
</dbReference>
<reference evidence="3" key="1">
    <citation type="journal article" date="2021" name="Nat. Commun.">
        <title>Genetic determinants of endophytism in the Arabidopsis root mycobiome.</title>
        <authorList>
            <person name="Mesny F."/>
            <person name="Miyauchi S."/>
            <person name="Thiergart T."/>
            <person name="Pickel B."/>
            <person name="Atanasova L."/>
            <person name="Karlsson M."/>
            <person name="Huettel B."/>
            <person name="Barry K.W."/>
            <person name="Haridas S."/>
            <person name="Chen C."/>
            <person name="Bauer D."/>
            <person name="Andreopoulos W."/>
            <person name="Pangilinan J."/>
            <person name="LaButti K."/>
            <person name="Riley R."/>
            <person name="Lipzen A."/>
            <person name="Clum A."/>
            <person name="Drula E."/>
            <person name="Henrissat B."/>
            <person name="Kohler A."/>
            <person name="Grigoriev I.V."/>
            <person name="Martin F.M."/>
            <person name="Hacquard S."/>
        </authorList>
    </citation>
    <scope>NUCLEOTIDE SEQUENCE</scope>
    <source>
        <strain evidence="3">MPI-CAGE-CH-0230</strain>
    </source>
</reference>
<evidence type="ECO:0000259" key="2">
    <source>
        <dbReference type="Pfam" id="PF03372"/>
    </source>
</evidence>
<evidence type="ECO:0000313" key="4">
    <source>
        <dbReference type="Proteomes" id="UP000756346"/>
    </source>
</evidence>
<organism evidence="3 4">
    <name type="scientific">Microdochium trichocladiopsis</name>
    <dbReference type="NCBI Taxonomy" id="1682393"/>
    <lineage>
        <taxon>Eukaryota</taxon>
        <taxon>Fungi</taxon>
        <taxon>Dikarya</taxon>
        <taxon>Ascomycota</taxon>
        <taxon>Pezizomycotina</taxon>
        <taxon>Sordariomycetes</taxon>
        <taxon>Xylariomycetidae</taxon>
        <taxon>Xylariales</taxon>
        <taxon>Microdochiaceae</taxon>
        <taxon>Microdochium</taxon>
    </lineage>
</organism>
<comment type="caution">
    <text evidence="3">The sequence shown here is derived from an EMBL/GenBank/DDBJ whole genome shotgun (WGS) entry which is preliminary data.</text>
</comment>
<dbReference type="Proteomes" id="UP000756346">
    <property type="component" value="Unassembled WGS sequence"/>
</dbReference>
<keyword evidence="3" id="KW-0378">Hydrolase</keyword>
<dbReference type="RefSeq" id="XP_046006714.1">
    <property type="nucleotide sequence ID" value="XM_046155551.1"/>
</dbReference>
<proteinExistence type="predicted"/>
<dbReference type="GO" id="GO:0004519">
    <property type="term" value="F:endonuclease activity"/>
    <property type="evidence" value="ECO:0007669"/>
    <property type="project" value="UniProtKB-KW"/>
</dbReference>
<dbReference type="CDD" id="cd04486">
    <property type="entry name" value="YhcR_OBF_like"/>
    <property type="match status" value="1"/>
</dbReference>
<protein>
    <submittedName>
        <fullName evidence="3">Endonuclease/exonuclease/phosphatase family protein</fullName>
    </submittedName>
</protein>
<evidence type="ECO:0000313" key="3">
    <source>
        <dbReference type="EMBL" id="KAH7018447.1"/>
    </source>
</evidence>
<feature type="chain" id="PRO_5040241752" evidence="1">
    <location>
        <begin position="21"/>
        <end position="615"/>
    </location>
</feature>
<dbReference type="PANTHER" id="PTHR42834:SF1">
    <property type="entry name" value="ENDONUCLEASE_EXONUCLEASE_PHOSPHATASE FAMILY PROTEIN (AFU_ORTHOLOGUE AFUA_3G09210)"/>
    <property type="match status" value="1"/>
</dbReference>
<dbReference type="AlphaFoldDB" id="A0A9P8XXS4"/>